<evidence type="ECO:0000256" key="1">
    <source>
        <dbReference type="SAM" id="Phobius"/>
    </source>
</evidence>
<protein>
    <submittedName>
        <fullName evidence="2">Phage tail protein</fullName>
    </submittedName>
</protein>
<proteinExistence type="predicted"/>
<keyword evidence="1" id="KW-0472">Membrane</keyword>
<evidence type="ECO:0000313" key="3">
    <source>
        <dbReference type="Proteomes" id="UP001268036"/>
    </source>
</evidence>
<dbReference type="RefSeq" id="WP_257787163.1">
    <property type="nucleotide sequence ID" value="NZ_CP021645.1"/>
</dbReference>
<dbReference type="AlphaFoldDB" id="A0AAJ2BMX8"/>
<keyword evidence="1" id="KW-1133">Transmembrane helix</keyword>
<gene>
    <name evidence="2" type="ORF">QE440_001987</name>
</gene>
<keyword evidence="1" id="KW-0812">Transmembrane</keyword>
<dbReference type="Proteomes" id="UP001268036">
    <property type="component" value="Unassembled WGS sequence"/>
</dbReference>
<organism evidence="2 3">
    <name type="scientific">Pseudomonas oryzihabitans</name>
    <dbReference type="NCBI Taxonomy" id="47885"/>
    <lineage>
        <taxon>Bacteria</taxon>
        <taxon>Pseudomonadati</taxon>
        <taxon>Pseudomonadota</taxon>
        <taxon>Gammaproteobacteria</taxon>
        <taxon>Pseudomonadales</taxon>
        <taxon>Pseudomonadaceae</taxon>
        <taxon>Pseudomonas</taxon>
    </lineage>
</organism>
<evidence type="ECO:0000313" key="2">
    <source>
        <dbReference type="EMBL" id="MDR6234246.1"/>
    </source>
</evidence>
<reference evidence="2" key="1">
    <citation type="submission" date="2023-08" db="EMBL/GenBank/DDBJ databases">
        <title>Functional and genomic diversity of the sorghum phyllosphere microbiome.</title>
        <authorList>
            <person name="Shade A."/>
        </authorList>
    </citation>
    <scope>NUCLEOTIDE SEQUENCE</scope>
    <source>
        <strain evidence="2">SORGH_AS_0201</strain>
    </source>
</reference>
<feature type="transmembrane region" description="Helical" evidence="1">
    <location>
        <begin position="12"/>
        <end position="37"/>
    </location>
</feature>
<comment type="caution">
    <text evidence="2">The sequence shown here is derived from an EMBL/GenBank/DDBJ whole genome shotgun (WGS) entry which is preliminary data.</text>
</comment>
<dbReference type="EMBL" id="JAVJAF010000001">
    <property type="protein sequence ID" value="MDR6234246.1"/>
    <property type="molecule type" value="Genomic_DNA"/>
</dbReference>
<name>A0AAJ2BMX8_9PSED</name>
<accession>A0AAJ2BMX8</accession>
<sequence length="40" mass="4073">MPTTLRPGAGKALSLLLSAVLTPFGLLLALTAVLQLLSPN</sequence>